<keyword evidence="2" id="KW-1185">Reference proteome</keyword>
<dbReference type="EMBL" id="MT774402">
    <property type="protein sequence ID" value="QOR57297.1"/>
    <property type="molecule type" value="Genomic_DNA"/>
</dbReference>
<dbReference type="RefSeq" id="YP_010112749.1">
    <property type="nucleotide sequence ID" value="NC_055895.1"/>
</dbReference>
<evidence type="ECO:0000313" key="2">
    <source>
        <dbReference type="Proteomes" id="UP000593599"/>
    </source>
</evidence>
<evidence type="ECO:0000313" key="1">
    <source>
        <dbReference type="EMBL" id="QOR57297.1"/>
    </source>
</evidence>
<dbReference type="GeneID" id="65131234"/>
<sequence length="164" mass="19276">MAKAETKGAAKEQQNVSADNVVEKLMKGNLVTDIADKAAEEIRQDEEKRKISQVKEIVKCADFLRIKELLNVRKDRAKAKITLDTLKKRTELLARLLGKDENGTAVPNDQKITPNEFRELSQKIDEDQRKQMTELNKEYEKHDRELRDKYPNNWYYANYQFDRF</sequence>
<dbReference type="Proteomes" id="UP000593599">
    <property type="component" value="Segment"/>
</dbReference>
<protein>
    <submittedName>
        <fullName evidence="1">Uncharacterized protein</fullName>
    </submittedName>
</protein>
<reference evidence="1 2" key="1">
    <citation type="submission" date="2020-07" db="EMBL/GenBank/DDBJ databases">
        <title>Taxonomic proposal: Crassvirales, a new order of highly abundant and diverse bacterial viruses.</title>
        <authorList>
            <person name="Shkoporov A.N."/>
            <person name="Stockdale S.R."/>
            <person name="Guerin E."/>
            <person name="Ross R.P."/>
            <person name="Hill C."/>
        </authorList>
    </citation>
    <scope>NUCLEOTIDE SEQUENCE [LARGE SCALE GENOMIC DNA]</scope>
</reference>
<dbReference type="KEGG" id="vg:65131234"/>
<accession>A0A7M1RS78</accession>
<proteinExistence type="predicted"/>
<organism evidence="1 2">
    <name type="scientific">uncultured phage cr7_1</name>
    <dbReference type="NCBI Taxonomy" id="2772086"/>
    <lineage>
        <taxon>Viruses</taxon>
        <taxon>Duplodnaviria</taxon>
        <taxon>Heunggongvirae</taxon>
        <taxon>Uroviricota</taxon>
        <taxon>Caudoviricetes</taxon>
        <taxon>Crassvirales</taxon>
        <taxon>Suoliviridae</taxon>
        <taxon>Oafivirinae</taxon>
        <taxon>Burzaovirus</taxon>
        <taxon>Burzaovirus coli</taxon>
    </lineage>
</organism>
<name>A0A7M1RS78_9CAUD</name>